<comment type="subcellular location">
    <subcellularLocation>
        <location evidence="1">Membrane</location>
        <topology evidence="1">Single-pass membrane protein</topology>
    </subcellularLocation>
</comment>
<accession>A0A0X3NL17</accession>
<dbReference type="PANTHER" id="PTHR12981">
    <property type="entry name" value="ZINC FINGER PROTEIN-LIKE 1"/>
    <property type="match status" value="1"/>
</dbReference>
<evidence type="ECO:0000259" key="12">
    <source>
        <dbReference type="PROSITE" id="PS50089"/>
    </source>
</evidence>
<keyword evidence="6" id="KW-0862">Zinc</keyword>
<dbReference type="Pfam" id="PF25993">
    <property type="entry name" value="zf-B_box_ZFPL1"/>
    <property type="match status" value="1"/>
</dbReference>
<evidence type="ECO:0000256" key="5">
    <source>
        <dbReference type="ARBA" id="ARBA00022771"/>
    </source>
</evidence>
<keyword evidence="8 10" id="KW-0472">Membrane</keyword>
<evidence type="ECO:0000256" key="11">
    <source>
        <dbReference type="SAM" id="SignalP"/>
    </source>
</evidence>
<dbReference type="EMBL" id="GEEE01022591">
    <property type="protein sequence ID" value="JAP40634.1"/>
    <property type="molecule type" value="Transcribed_RNA"/>
</dbReference>
<protein>
    <submittedName>
        <fullName evidence="13">Zinc finger protein-like 1</fullName>
    </submittedName>
</protein>
<dbReference type="InterPro" id="IPR058730">
    <property type="entry name" value="U-box_ZFPL1-like"/>
</dbReference>
<evidence type="ECO:0000256" key="3">
    <source>
        <dbReference type="ARBA" id="ARBA00022692"/>
    </source>
</evidence>
<organism evidence="13">
    <name type="scientific">Schistocephalus solidus</name>
    <name type="common">Tapeworm</name>
    <dbReference type="NCBI Taxonomy" id="70667"/>
    <lineage>
        <taxon>Eukaryota</taxon>
        <taxon>Metazoa</taxon>
        <taxon>Spiralia</taxon>
        <taxon>Lophotrochozoa</taxon>
        <taxon>Platyhelminthes</taxon>
        <taxon>Cestoda</taxon>
        <taxon>Eucestoda</taxon>
        <taxon>Diphyllobothriidea</taxon>
        <taxon>Diphyllobothriidae</taxon>
        <taxon>Schistocephalus</taxon>
    </lineage>
</organism>
<dbReference type="InterPro" id="IPR013083">
    <property type="entry name" value="Znf_RING/FYVE/PHD"/>
</dbReference>
<evidence type="ECO:0000256" key="6">
    <source>
        <dbReference type="ARBA" id="ARBA00022833"/>
    </source>
</evidence>
<evidence type="ECO:0000256" key="9">
    <source>
        <dbReference type="PROSITE-ProRule" id="PRU00175"/>
    </source>
</evidence>
<dbReference type="GO" id="GO:0005794">
    <property type="term" value="C:Golgi apparatus"/>
    <property type="evidence" value="ECO:0007669"/>
    <property type="project" value="TreeGrafter"/>
</dbReference>
<dbReference type="InterPro" id="IPR058731">
    <property type="entry name" value="Znf-B_box_ZFPL1-like"/>
</dbReference>
<dbReference type="CDD" id="cd16487">
    <property type="entry name" value="mRING-H2-C3DHC3_ZFPL1"/>
    <property type="match status" value="1"/>
</dbReference>
<keyword evidence="3 10" id="KW-0812">Transmembrane</keyword>
<evidence type="ECO:0000256" key="2">
    <source>
        <dbReference type="ARBA" id="ARBA00005561"/>
    </source>
</evidence>
<evidence type="ECO:0000256" key="8">
    <source>
        <dbReference type="ARBA" id="ARBA00023136"/>
    </source>
</evidence>
<dbReference type="InterPro" id="IPR039043">
    <property type="entry name" value="ZFPL1"/>
</dbReference>
<reference evidence="13" key="1">
    <citation type="submission" date="2016-01" db="EMBL/GenBank/DDBJ databases">
        <title>Reference transcriptome for the parasite Schistocephalus solidus: insights into the molecular evolution of parasitism.</title>
        <authorList>
            <person name="Hebert F.O."/>
            <person name="Grambauer S."/>
            <person name="Barber I."/>
            <person name="Landry C.R."/>
            <person name="Aubin-Horth N."/>
        </authorList>
    </citation>
    <scope>NUCLEOTIDE SEQUENCE</scope>
</reference>
<feature type="signal peptide" evidence="11">
    <location>
        <begin position="1"/>
        <end position="27"/>
    </location>
</feature>
<evidence type="ECO:0000256" key="10">
    <source>
        <dbReference type="SAM" id="Phobius"/>
    </source>
</evidence>
<evidence type="ECO:0000313" key="13">
    <source>
        <dbReference type="EMBL" id="JAP40634.1"/>
    </source>
</evidence>
<dbReference type="AlphaFoldDB" id="A0A0X3NL17"/>
<dbReference type="Gene3D" id="3.30.40.10">
    <property type="entry name" value="Zinc/RING finger domain, C3HC4 (zinc finger)"/>
    <property type="match status" value="1"/>
</dbReference>
<evidence type="ECO:0000256" key="7">
    <source>
        <dbReference type="ARBA" id="ARBA00022989"/>
    </source>
</evidence>
<sequence length="364" mass="40832">GHSFSCRSYKVLLVLAVYLGEMGLCKCERKKVTNLFCFEHRVNVCEFCLISNHPRCIVKSYLYWLKESDYSSVCALCSKPLDDESSGECVRLMCLDIFHWQCLDKHASELPATTAPAGYECPLCSQSIIPLSNQGGPLAEALRAKLSTAKWMKPNFQMKSAAPRMKTKPTTQRENEAVNNIGNGKLLDSTLDIYAEHFLSGDVSSLPEPPNNDFRPTTVPIEPIIKGEASVESLFERQRHRDDSVGENQISASLLRPPRLVNADEDDKYRRRSQAGTFNQFLGHPCRRQTLFSLPRFRRRRFLWIFGALVVVLFVFVLFRTLGGPSLSGDPLLDPMMNPEIHVAPAIPPKAPGARQLPLNPPAL</sequence>
<feature type="domain" description="RING-type" evidence="12">
    <location>
        <begin position="74"/>
        <end position="125"/>
    </location>
</feature>
<name>A0A0X3NL17_SCHSO</name>
<dbReference type="GO" id="GO:0008270">
    <property type="term" value="F:zinc ion binding"/>
    <property type="evidence" value="ECO:0007669"/>
    <property type="project" value="UniProtKB-KW"/>
</dbReference>
<dbReference type="PROSITE" id="PS50089">
    <property type="entry name" value="ZF_RING_2"/>
    <property type="match status" value="1"/>
</dbReference>
<feature type="chain" id="PRO_5007050635" evidence="11">
    <location>
        <begin position="28"/>
        <end position="364"/>
    </location>
</feature>
<keyword evidence="4" id="KW-0479">Metal-binding</keyword>
<proteinExistence type="inferred from homology"/>
<feature type="non-terminal residue" evidence="13">
    <location>
        <position position="1"/>
    </location>
</feature>
<dbReference type="SUPFAM" id="SSF57903">
    <property type="entry name" value="FYVE/PHD zinc finger"/>
    <property type="match status" value="1"/>
</dbReference>
<evidence type="ECO:0000256" key="4">
    <source>
        <dbReference type="ARBA" id="ARBA00022723"/>
    </source>
</evidence>
<gene>
    <name evidence="13" type="primary">ZFPL1</name>
    <name evidence="13" type="ORF">TR135009</name>
</gene>
<keyword evidence="11" id="KW-0732">Signal</keyword>
<feature type="transmembrane region" description="Helical" evidence="10">
    <location>
        <begin position="302"/>
        <end position="322"/>
    </location>
</feature>
<dbReference type="GO" id="GO:0016020">
    <property type="term" value="C:membrane"/>
    <property type="evidence" value="ECO:0007669"/>
    <property type="project" value="UniProtKB-SubCell"/>
</dbReference>
<keyword evidence="5 9" id="KW-0863">Zinc-finger</keyword>
<keyword evidence="7 10" id="KW-1133">Transmembrane helix</keyword>
<evidence type="ECO:0000256" key="1">
    <source>
        <dbReference type="ARBA" id="ARBA00004167"/>
    </source>
</evidence>
<dbReference type="PANTHER" id="PTHR12981:SF0">
    <property type="entry name" value="ZINC FINGER PROTEIN-LIKE 1"/>
    <property type="match status" value="1"/>
</dbReference>
<dbReference type="InterPro" id="IPR001841">
    <property type="entry name" value="Znf_RING"/>
</dbReference>
<comment type="similarity">
    <text evidence="2">Belongs to the ZFPL1 family.</text>
</comment>
<dbReference type="InterPro" id="IPR011011">
    <property type="entry name" value="Znf_FYVE_PHD"/>
</dbReference>
<dbReference type="Pfam" id="PF25998">
    <property type="entry name" value="U-box_ZFPL1"/>
    <property type="match status" value="1"/>
</dbReference>